<comment type="cofactor">
    <cofactor evidence="1">
        <name>L-ascorbate</name>
        <dbReference type="ChEBI" id="CHEBI:38290"/>
    </cofactor>
</comment>
<proteinExistence type="predicted"/>
<comment type="caution">
    <text evidence="7">The sequence shown here is derived from an EMBL/GenBank/DDBJ whole genome shotgun (WGS) entry which is preliminary data.</text>
</comment>
<evidence type="ECO:0000256" key="3">
    <source>
        <dbReference type="ARBA" id="ARBA00022964"/>
    </source>
</evidence>
<keyword evidence="4" id="KW-0560">Oxidoreductase</keyword>
<dbReference type="GO" id="GO:0005506">
    <property type="term" value="F:iron ion binding"/>
    <property type="evidence" value="ECO:0007669"/>
    <property type="project" value="InterPro"/>
</dbReference>
<dbReference type="PROSITE" id="PS51471">
    <property type="entry name" value="FE2OG_OXY"/>
    <property type="match status" value="1"/>
</dbReference>
<dbReference type="GO" id="GO:0016705">
    <property type="term" value="F:oxidoreductase activity, acting on paired donors, with incorporation or reduction of molecular oxygen"/>
    <property type="evidence" value="ECO:0007669"/>
    <property type="project" value="InterPro"/>
</dbReference>
<keyword evidence="5" id="KW-0408">Iron</keyword>
<dbReference type="InterPro" id="IPR005123">
    <property type="entry name" value="Oxoglu/Fe-dep_dioxygenase_dom"/>
</dbReference>
<dbReference type="Proteomes" id="UP000324585">
    <property type="component" value="Unassembled WGS sequence"/>
</dbReference>
<dbReference type="Gene3D" id="2.60.120.620">
    <property type="entry name" value="q2cbj1_9rhob like domain"/>
    <property type="match status" value="1"/>
</dbReference>
<keyword evidence="2" id="KW-0479">Metal-binding</keyword>
<dbReference type="InterPro" id="IPR006620">
    <property type="entry name" value="Pro_4_hyd_alph"/>
</dbReference>
<evidence type="ECO:0000256" key="5">
    <source>
        <dbReference type="ARBA" id="ARBA00023004"/>
    </source>
</evidence>
<accession>A0A5J4YWD5</accession>
<evidence type="ECO:0000259" key="6">
    <source>
        <dbReference type="PROSITE" id="PS51471"/>
    </source>
</evidence>
<feature type="domain" description="Fe2OG dioxygenase" evidence="6">
    <location>
        <begin position="180"/>
        <end position="270"/>
    </location>
</feature>
<evidence type="ECO:0000313" key="8">
    <source>
        <dbReference type="Proteomes" id="UP000324585"/>
    </source>
</evidence>
<dbReference type="OMA" id="NERCEYE"/>
<protein>
    <submittedName>
        <fullName evidence="7">Procollagen-lysine,2-oxoglutarate 5-dioxygenase 3</fullName>
    </submittedName>
</protein>
<reference evidence="8" key="1">
    <citation type="journal article" date="2019" name="Nat. Commun.">
        <title>Expansion of phycobilisome linker gene families in mesophilic red algae.</title>
        <authorList>
            <person name="Lee J."/>
            <person name="Kim D."/>
            <person name="Bhattacharya D."/>
            <person name="Yoon H.S."/>
        </authorList>
    </citation>
    <scope>NUCLEOTIDE SEQUENCE [LARGE SCALE GENOMIC DNA]</scope>
    <source>
        <strain evidence="8">CCMP 1328</strain>
    </source>
</reference>
<name>A0A5J4YWD5_PORPP</name>
<keyword evidence="8" id="KW-1185">Reference proteome</keyword>
<dbReference type="OrthoDB" id="69177at2759"/>
<dbReference type="GO" id="GO:0031418">
    <property type="term" value="F:L-ascorbic acid binding"/>
    <property type="evidence" value="ECO:0007669"/>
    <property type="project" value="InterPro"/>
</dbReference>
<evidence type="ECO:0000256" key="4">
    <source>
        <dbReference type="ARBA" id="ARBA00023002"/>
    </source>
</evidence>
<evidence type="ECO:0000256" key="1">
    <source>
        <dbReference type="ARBA" id="ARBA00001961"/>
    </source>
</evidence>
<organism evidence="7 8">
    <name type="scientific">Porphyridium purpureum</name>
    <name type="common">Red alga</name>
    <name type="synonym">Porphyridium cruentum</name>
    <dbReference type="NCBI Taxonomy" id="35688"/>
    <lineage>
        <taxon>Eukaryota</taxon>
        <taxon>Rhodophyta</taxon>
        <taxon>Bangiophyceae</taxon>
        <taxon>Porphyridiales</taxon>
        <taxon>Porphyridiaceae</taxon>
        <taxon>Porphyridium</taxon>
    </lineage>
</organism>
<dbReference type="EMBL" id="VRMN01000003">
    <property type="protein sequence ID" value="KAA8495841.1"/>
    <property type="molecule type" value="Genomic_DNA"/>
</dbReference>
<gene>
    <name evidence="7" type="ORF">FVE85_1996</name>
</gene>
<dbReference type="GO" id="GO:0051213">
    <property type="term" value="F:dioxygenase activity"/>
    <property type="evidence" value="ECO:0007669"/>
    <property type="project" value="UniProtKB-KW"/>
</dbReference>
<dbReference type="SMART" id="SM00702">
    <property type="entry name" value="P4Hc"/>
    <property type="match status" value="1"/>
</dbReference>
<evidence type="ECO:0000313" key="7">
    <source>
        <dbReference type="EMBL" id="KAA8495841.1"/>
    </source>
</evidence>
<keyword evidence="3 7" id="KW-0223">Dioxygenase</keyword>
<evidence type="ECO:0000256" key="2">
    <source>
        <dbReference type="ARBA" id="ARBA00022723"/>
    </source>
</evidence>
<sequence>MIDETRTVSSWRPAAFLMASPAQRKRIVGRAATCRMVSERQIPGYVETMKHFENYVGTGLGTAEELRLGHAAAPAALPFWSRVKAPVAGPRDMPFFCLHQTQDSEVFSRDECNDIVREAERVASEIGWSKKRHGSYATTDLPLVQLPETLRLFNRKLVSTIYPTLGAMFFDALPDVRCLRVVDGFVVKYDAVEPGGQVSLAEHRDGSVLSFNIALNPRSDFEGGGTWFAGLNETISTNQGHMLAHASGMLHAGHPITSGQRYILVGFVILEQYQNFAVRFMHTVEDL</sequence>
<dbReference type="AlphaFoldDB" id="A0A5J4YWD5"/>